<dbReference type="EMBL" id="CACTIH010009230">
    <property type="protein sequence ID" value="CAA3027990.1"/>
    <property type="molecule type" value="Genomic_DNA"/>
</dbReference>
<comment type="caution">
    <text evidence="1">The sequence shown here is derived from an EMBL/GenBank/DDBJ whole genome shotgun (WGS) entry which is preliminary data.</text>
</comment>
<sequence>MISLSHFNLEFDSHDDCILITPAKRQCYEDSFFYSDKFVLEALPQDVLWHFAYSTPTKTVGFQNVDSLCKFNEVEALNAPKQLRIPRSRLSAKKLADISVTLFSSCNEDNWARKDLLMAMQTEL</sequence>
<dbReference type="OrthoDB" id="786450at2759"/>
<organism evidence="1 2">
    <name type="scientific">Olea europaea subsp. europaea</name>
    <dbReference type="NCBI Taxonomy" id="158383"/>
    <lineage>
        <taxon>Eukaryota</taxon>
        <taxon>Viridiplantae</taxon>
        <taxon>Streptophyta</taxon>
        <taxon>Embryophyta</taxon>
        <taxon>Tracheophyta</taxon>
        <taxon>Spermatophyta</taxon>
        <taxon>Magnoliopsida</taxon>
        <taxon>eudicotyledons</taxon>
        <taxon>Gunneridae</taxon>
        <taxon>Pentapetalae</taxon>
        <taxon>asterids</taxon>
        <taxon>lamiids</taxon>
        <taxon>Lamiales</taxon>
        <taxon>Oleaceae</taxon>
        <taxon>Oleeae</taxon>
        <taxon>Olea</taxon>
    </lineage>
</organism>
<accession>A0A8S0VE43</accession>
<dbReference type="Gramene" id="OE9A045023T1">
    <property type="protein sequence ID" value="OE9A045023C1"/>
    <property type="gene ID" value="OE9A045023"/>
</dbReference>
<keyword evidence="2" id="KW-1185">Reference proteome</keyword>
<reference evidence="1 2" key="1">
    <citation type="submission" date="2019-12" db="EMBL/GenBank/DDBJ databases">
        <authorList>
            <person name="Alioto T."/>
            <person name="Alioto T."/>
            <person name="Gomez Garrido J."/>
        </authorList>
    </citation>
    <scope>NUCLEOTIDE SEQUENCE [LARGE SCALE GENOMIC DNA]</scope>
</reference>
<dbReference type="AlphaFoldDB" id="A0A8S0VE43"/>
<evidence type="ECO:0000313" key="1">
    <source>
        <dbReference type="EMBL" id="CAA3027990.1"/>
    </source>
</evidence>
<proteinExistence type="predicted"/>
<dbReference type="Proteomes" id="UP000594638">
    <property type="component" value="Unassembled WGS sequence"/>
</dbReference>
<protein>
    <submittedName>
        <fullName evidence="1">Uncharacterized protein</fullName>
    </submittedName>
</protein>
<name>A0A8S0VE43_OLEEU</name>
<evidence type="ECO:0000313" key="2">
    <source>
        <dbReference type="Proteomes" id="UP000594638"/>
    </source>
</evidence>
<gene>
    <name evidence="1" type="ORF">OLEA9_A045023</name>
</gene>